<evidence type="ECO:0000313" key="2">
    <source>
        <dbReference type="Proteomes" id="UP000006242"/>
    </source>
</evidence>
<organism evidence="1 2">
    <name type="scientific">Salinisphaera shabanensis E1L3A</name>
    <dbReference type="NCBI Taxonomy" id="1033802"/>
    <lineage>
        <taxon>Bacteria</taxon>
        <taxon>Pseudomonadati</taxon>
        <taxon>Pseudomonadota</taxon>
        <taxon>Gammaproteobacteria</taxon>
        <taxon>Salinisphaerales</taxon>
        <taxon>Salinisphaeraceae</taxon>
        <taxon>Salinisphaera</taxon>
    </lineage>
</organism>
<dbReference type="NCBIfam" id="TIGR01509">
    <property type="entry name" value="HAD-SF-IA-v3"/>
    <property type="match status" value="1"/>
</dbReference>
<accession>U2FY83</accession>
<dbReference type="STRING" id="1033802.SSPSH_000126"/>
<dbReference type="RefSeq" id="WP_021031248.1">
    <property type="nucleotide sequence ID" value="NZ_AFNV02000001.1"/>
</dbReference>
<dbReference type="EMBL" id="AFNV02000001">
    <property type="protein sequence ID" value="ERJ20784.1"/>
    <property type="molecule type" value="Genomic_DNA"/>
</dbReference>
<dbReference type="eggNOG" id="COG1011">
    <property type="taxonomic scope" value="Bacteria"/>
</dbReference>
<dbReference type="EC" id="3.8.1.2" evidence="1"/>
<dbReference type="InterPro" id="IPR006439">
    <property type="entry name" value="HAD-SF_hydro_IA"/>
</dbReference>
<reference evidence="1 2" key="2">
    <citation type="journal article" date="2013" name="PLoS ONE">
        <title>INDIGO - INtegrated Data Warehouse of MIcrobial GenOmes with Examples from the Red Sea Extremophiles.</title>
        <authorList>
            <person name="Alam I."/>
            <person name="Antunes A."/>
            <person name="Kamau A.A."/>
            <person name="Ba Alawi W."/>
            <person name="Kalkatawi M."/>
            <person name="Stingl U."/>
            <person name="Bajic V.B."/>
        </authorList>
    </citation>
    <scope>NUCLEOTIDE SEQUENCE [LARGE SCALE GENOMIC DNA]</scope>
    <source>
        <strain evidence="1 2">E1L3A</strain>
    </source>
</reference>
<proteinExistence type="predicted"/>
<comment type="caution">
    <text evidence="1">The sequence shown here is derived from an EMBL/GenBank/DDBJ whole genome shotgun (WGS) entry which is preliminary data.</text>
</comment>
<dbReference type="InterPro" id="IPR023214">
    <property type="entry name" value="HAD_sf"/>
</dbReference>
<sequence>MNDPIDWLVFDLGGVVVDVQAADVTIGELARRTRTSPALLGEALRERFTTEPFSIAERFQIGALDEAVFHDALNQTLVDPLESEILTGELEAMLLGERPAMVALMKDLAKYHHIACFSNTNAVHWRYMQQNFRFFEVLERAFASQEIGFAKPDARGFAHVAHALGARPGACMLIDDRQINVDGAIAAGWQALRFENIDRLTADLAAHGVVATA</sequence>
<dbReference type="InterPro" id="IPR036412">
    <property type="entry name" value="HAD-like_sf"/>
</dbReference>
<gene>
    <name evidence="1" type="ORF">SSPSH_000126</name>
</gene>
<dbReference type="GO" id="GO:0018784">
    <property type="term" value="F:(S)-2-haloacid dehalogenase activity"/>
    <property type="evidence" value="ECO:0007669"/>
    <property type="project" value="UniProtKB-EC"/>
</dbReference>
<dbReference type="AlphaFoldDB" id="U2FY83"/>
<dbReference type="SUPFAM" id="SSF56784">
    <property type="entry name" value="HAD-like"/>
    <property type="match status" value="1"/>
</dbReference>
<dbReference type="Gene3D" id="1.10.150.240">
    <property type="entry name" value="Putative phosphatase, domain 2"/>
    <property type="match status" value="1"/>
</dbReference>
<dbReference type="PANTHER" id="PTHR43611:SF3">
    <property type="entry name" value="FLAVIN MONONUCLEOTIDE HYDROLASE 1, CHLOROPLATIC"/>
    <property type="match status" value="1"/>
</dbReference>
<name>U2FY83_9GAMM</name>
<dbReference type="Proteomes" id="UP000006242">
    <property type="component" value="Unassembled WGS sequence"/>
</dbReference>
<keyword evidence="2" id="KW-1185">Reference proteome</keyword>
<dbReference type="OrthoDB" id="9797415at2"/>
<protein>
    <submittedName>
        <fullName evidence="1">2-haloacid dehalogenase protein</fullName>
        <ecNumber evidence="1">3.8.1.2</ecNumber>
    </submittedName>
</protein>
<reference evidence="1 2" key="1">
    <citation type="journal article" date="2011" name="J. Bacteriol.">
        <title>Genome sequence of Salinisphaera shabanensis, a gammaproteobacterium from the harsh, variable environment of the brine-seawater interface of the Shaban Deep in the Red Sea.</title>
        <authorList>
            <person name="Antunes A."/>
            <person name="Alam I."/>
            <person name="Bajic V.B."/>
            <person name="Stingl U."/>
        </authorList>
    </citation>
    <scope>NUCLEOTIDE SEQUENCE [LARGE SCALE GENOMIC DNA]</scope>
    <source>
        <strain evidence="1 2">E1L3A</strain>
    </source>
</reference>
<dbReference type="Gene3D" id="3.40.50.1000">
    <property type="entry name" value="HAD superfamily/HAD-like"/>
    <property type="match status" value="1"/>
</dbReference>
<evidence type="ECO:0000313" key="1">
    <source>
        <dbReference type="EMBL" id="ERJ20784.1"/>
    </source>
</evidence>
<dbReference type="InterPro" id="IPR023198">
    <property type="entry name" value="PGP-like_dom2"/>
</dbReference>
<dbReference type="PANTHER" id="PTHR43611">
    <property type="entry name" value="ALPHA-D-GLUCOSE 1-PHOSPHATE PHOSPHATASE"/>
    <property type="match status" value="1"/>
</dbReference>
<dbReference type="Pfam" id="PF00702">
    <property type="entry name" value="Hydrolase"/>
    <property type="match status" value="1"/>
</dbReference>
<keyword evidence="1" id="KW-0378">Hydrolase</keyword>